<dbReference type="AlphaFoldDB" id="A0A6G0X9L4"/>
<protein>
    <submittedName>
        <fullName evidence="2">Uncharacterized protein</fullName>
    </submittedName>
</protein>
<proteinExistence type="predicted"/>
<organism evidence="2 3">
    <name type="scientific">Aphis craccivora</name>
    <name type="common">Cowpea aphid</name>
    <dbReference type="NCBI Taxonomy" id="307492"/>
    <lineage>
        <taxon>Eukaryota</taxon>
        <taxon>Metazoa</taxon>
        <taxon>Ecdysozoa</taxon>
        <taxon>Arthropoda</taxon>
        <taxon>Hexapoda</taxon>
        <taxon>Insecta</taxon>
        <taxon>Pterygota</taxon>
        <taxon>Neoptera</taxon>
        <taxon>Paraneoptera</taxon>
        <taxon>Hemiptera</taxon>
        <taxon>Sternorrhyncha</taxon>
        <taxon>Aphidomorpha</taxon>
        <taxon>Aphidoidea</taxon>
        <taxon>Aphididae</taxon>
        <taxon>Aphidini</taxon>
        <taxon>Aphis</taxon>
        <taxon>Aphis</taxon>
    </lineage>
</organism>
<gene>
    <name evidence="2" type="ORF">FWK35_00021651</name>
</gene>
<comment type="caution">
    <text evidence="2">The sequence shown here is derived from an EMBL/GenBank/DDBJ whole genome shotgun (WGS) entry which is preliminary data.</text>
</comment>
<name>A0A6G0X9L4_APHCR</name>
<keyword evidence="3" id="KW-1185">Reference proteome</keyword>
<evidence type="ECO:0000313" key="2">
    <source>
        <dbReference type="EMBL" id="KAF0736591.1"/>
    </source>
</evidence>
<evidence type="ECO:0000313" key="3">
    <source>
        <dbReference type="Proteomes" id="UP000478052"/>
    </source>
</evidence>
<evidence type="ECO:0000256" key="1">
    <source>
        <dbReference type="SAM" id="MobiDB-lite"/>
    </source>
</evidence>
<feature type="region of interest" description="Disordered" evidence="1">
    <location>
        <begin position="1"/>
        <end position="20"/>
    </location>
</feature>
<accession>A0A6G0X9L4</accession>
<reference evidence="2 3" key="1">
    <citation type="submission" date="2019-08" db="EMBL/GenBank/DDBJ databases">
        <title>Whole genome of Aphis craccivora.</title>
        <authorList>
            <person name="Voronova N.V."/>
            <person name="Shulinski R.S."/>
            <person name="Bandarenka Y.V."/>
            <person name="Zhorov D.G."/>
            <person name="Warner D."/>
        </authorList>
    </citation>
    <scope>NUCLEOTIDE SEQUENCE [LARGE SCALE GENOMIC DNA]</scope>
    <source>
        <strain evidence="2">180601</strain>
        <tissue evidence="2">Whole Body</tissue>
    </source>
</reference>
<sequence>MDRNCLSGSEYRKRKSETDAKIKKQAGAIKKFFQQSTSQELTSNSGTSQVQETSFEISLSTDNLHENTIKLDALTINSDFCNNSNNILETQLENNHEYTEVSLDKSSTDIVSSTS</sequence>
<dbReference type="EMBL" id="VUJU01008033">
    <property type="protein sequence ID" value="KAF0736591.1"/>
    <property type="molecule type" value="Genomic_DNA"/>
</dbReference>
<dbReference type="Proteomes" id="UP000478052">
    <property type="component" value="Unassembled WGS sequence"/>
</dbReference>